<protein>
    <recommendedName>
        <fullName evidence="2 9">Lysophospholipase</fullName>
        <ecNumber evidence="2 9">3.1.1.5</ecNumber>
    </recommendedName>
</protein>
<comment type="caution">
    <text evidence="11">The sequence shown here is derived from an EMBL/GenBank/DDBJ whole genome shotgun (WGS) entry which is preliminary data.</text>
</comment>
<evidence type="ECO:0000313" key="12">
    <source>
        <dbReference type="Proteomes" id="UP000254866"/>
    </source>
</evidence>
<dbReference type="GeneID" id="43601308"/>
<dbReference type="SUPFAM" id="SSF52151">
    <property type="entry name" value="FabD/lysophospholipase-like"/>
    <property type="match status" value="1"/>
</dbReference>
<gene>
    <name evidence="11" type="ORF">BP5553_08459</name>
</gene>
<evidence type="ECO:0000256" key="9">
    <source>
        <dbReference type="RuleBase" id="RU362103"/>
    </source>
</evidence>
<evidence type="ECO:0000256" key="3">
    <source>
        <dbReference type="ARBA" id="ARBA00022729"/>
    </source>
</evidence>
<dbReference type="GO" id="GO:0004622">
    <property type="term" value="F:phosphatidylcholine lysophospholipase activity"/>
    <property type="evidence" value="ECO:0007669"/>
    <property type="project" value="UniProtKB-EC"/>
</dbReference>
<evidence type="ECO:0000256" key="1">
    <source>
        <dbReference type="ARBA" id="ARBA00008780"/>
    </source>
</evidence>
<comment type="catalytic activity">
    <reaction evidence="9">
        <text>a 1-acyl-sn-glycero-3-phosphocholine + H2O = sn-glycerol 3-phosphocholine + a fatty acid + H(+)</text>
        <dbReference type="Rhea" id="RHEA:15177"/>
        <dbReference type="ChEBI" id="CHEBI:15377"/>
        <dbReference type="ChEBI" id="CHEBI:15378"/>
        <dbReference type="ChEBI" id="CHEBI:16870"/>
        <dbReference type="ChEBI" id="CHEBI:28868"/>
        <dbReference type="ChEBI" id="CHEBI:58168"/>
        <dbReference type="EC" id="3.1.1.5"/>
    </reaction>
</comment>
<dbReference type="GO" id="GO:0004623">
    <property type="term" value="F:phospholipase A2 activity"/>
    <property type="evidence" value="ECO:0007669"/>
    <property type="project" value="TreeGrafter"/>
</dbReference>
<keyword evidence="3 9" id="KW-0732">Signal</keyword>
<evidence type="ECO:0000256" key="7">
    <source>
        <dbReference type="ARBA" id="ARBA00023180"/>
    </source>
</evidence>
<dbReference type="RefSeq" id="XP_031866513.1">
    <property type="nucleotide sequence ID" value="XM_032017082.1"/>
</dbReference>
<sequence length="632" mass="69218">MSSTTMKLSMVLVVAVGLMSNTIEAAATFCPSTYQPTSYAPISVECPTDVQWIRPPTRLNPKEAEWVRGRKRVVADALDTYLERLCLEDFDNSRYIRALRRSDYAHVPTLGLAISGGGYRSGYTGTGAIRALDSRLEAANEQRVGGLLQSLTYLSGLSGGSWPVVSLPSHNFPTVDEIVQIWLSQPDGSSNSSSPGSPESIFEDIAAKLKAGFNVSASDYLGRNSAYEFLSGPHGGVNNTWSGIARLSNFVKHQMPLPILQASELTDDDKEYFGLKVPYYNATSYEMTPFEIGSWTKGFTPTEWMGTRLDDGVPVNGSICTLGFDSSSLMMGTATSAVNFWIIENDSNGVLAPFPKRSINGHKRSTPLSLRDLSLFPNATLNGLLEGFKSIFGLSAAQVDHAIWPNPFASSSSGIPRDLSLVDSSEAGQVVPLWSQIQPVRASSFIIAWDDNPDAEPYAWLNGTSIHNTYLAAKASGLPFPIVPPPRTMLNKNFTLRPTFFGCNANLTTTGTTQSPIVLYMANAPYSAYTNYTWTQSIFSNAQMYEIFDNSFNAFTQGNGTLDHEWPACLGCAVVERSLEKLGMRRTKQCERCFKKHCWDGTYDEREPGILDPGLPLAPGLSFAEWNATIWN</sequence>
<dbReference type="GO" id="GO:0046475">
    <property type="term" value="P:glycerophospholipid catabolic process"/>
    <property type="evidence" value="ECO:0007669"/>
    <property type="project" value="TreeGrafter"/>
</dbReference>
<evidence type="ECO:0000256" key="8">
    <source>
        <dbReference type="PROSITE-ProRule" id="PRU00555"/>
    </source>
</evidence>
<dbReference type="Proteomes" id="UP000254866">
    <property type="component" value="Unassembled WGS sequence"/>
</dbReference>
<dbReference type="GO" id="GO:0005829">
    <property type="term" value="C:cytosol"/>
    <property type="evidence" value="ECO:0007669"/>
    <property type="project" value="TreeGrafter"/>
</dbReference>
<dbReference type="OrthoDB" id="4084751at2759"/>
<dbReference type="PANTHER" id="PTHR10728">
    <property type="entry name" value="CYTOSOLIC PHOSPHOLIPASE A2"/>
    <property type="match status" value="1"/>
</dbReference>
<dbReference type="SMART" id="SM00022">
    <property type="entry name" value="PLAc"/>
    <property type="match status" value="1"/>
</dbReference>
<dbReference type="Pfam" id="PF01735">
    <property type="entry name" value="PLA2_B"/>
    <property type="match status" value="1"/>
</dbReference>
<dbReference type="STRING" id="2656787.A0A370TEE8"/>
<accession>A0A370TEE8</accession>
<keyword evidence="6 8" id="KW-0443">Lipid metabolism</keyword>
<keyword evidence="7" id="KW-0325">Glycoprotein</keyword>
<keyword evidence="4 8" id="KW-0378">Hydrolase</keyword>
<keyword evidence="12" id="KW-1185">Reference proteome</keyword>
<name>A0A370TEE8_9HELO</name>
<dbReference type="InterPro" id="IPR016035">
    <property type="entry name" value="Acyl_Trfase/lysoPLipase"/>
</dbReference>
<dbReference type="EMBL" id="NPIC01000009">
    <property type="protein sequence ID" value="RDL33020.1"/>
    <property type="molecule type" value="Genomic_DNA"/>
</dbReference>
<feature type="chain" id="PRO_5016481663" description="Lysophospholipase" evidence="9">
    <location>
        <begin position="26"/>
        <end position="632"/>
    </location>
</feature>
<evidence type="ECO:0000256" key="4">
    <source>
        <dbReference type="ARBA" id="ARBA00022801"/>
    </source>
</evidence>
<comment type="similarity">
    <text evidence="1 9">Belongs to the lysophospholipase family.</text>
</comment>
<dbReference type="PROSITE" id="PS51210">
    <property type="entry name" value="PLA2C"/>
    <property type="match status" value="1"/>
</dbReference>
<evidence type="ECO:0000256" key="2">
    <source>
        <dbReference type="ARBA" id="ARBA00013274"/>
    </source>
</evidence>
<reference evidence="11 12" key="1">
    <citation type="journal article" date="2018" name="IMA Fungus">
        <title>IMA Genome-F 9: Draft genome sequence of Annulohypoxylon stygium, Aspergillus mulundensis, Berkeleyomyces basicola (syn. Thielaviopsis basicola), Ceratocystis smalleyi, two Cercospora beticola strains, Coleophoma cylindrospora, Fusarium fracticaudum, Phialophora cf. hyalina, and Morchella septimelata.</title>
        <authorList>
            <person name="Wingfield B.D."/>
            <person name="Bills G.F."/>
            <person name="Dong Y."/>
            <person name="Huang W."/>
            <person name="Nel W.J."/>
            <person name="Swalarsk-Parry B.S."/>
            <person name="Vaghefi N."/>
            <person name="Wilken P.M."/>
            <person name="An Z."/>
            <person name="de Beer Z.W."/>
            <person name="De Vos L."/>
            <person name="Chen L."/>
            <person name="Duong T.A."/>
            <person name="Gao Y."/>
            <person name="Hammerbacher A."/>
            <person name="Kikkert J.R."/>
            <person name="Li Y."/>
            <person name="Li H."/>
            <person name="Li K."/>
            <person name="Li Q."/>
            <person name="Liu X."/>
            <person name="Ma X."/>
            <person name="Naidoo K."/>
            <person name="Pethybridge S.J."/>
            <person name="Sun J."/>
            <person name="Steenkamp E.T."/>
            <person name="van der Nest M.A."/>
            <person name="van Wyk S."/>
            <person name="Wingfield M.J."/>
            <person name="Xiong C."/>
            <person name="Yue Q."/>
            <person name="Zhang X."/>
        </authorList>
    </citation>
    <scope>NUCLEOTIDE SEQUENCE [LARGE SCALE GENOMIC DNA]</scope>
    <source>
        <strain evidence="11 12">BP 5553</strain>
    </source>
</reference>
<dbReference type="InterPro" id="IPR002642">
    <property type="entry name" value="LysoPLipase_cat_dom"/>
</dbReference>
<feature type="signal peptide" evidence="9">
    <location>
        <begin position="1"/>
        <end position="25"/>
    </location>
</feature>
<evidence type="ECO:0000256" key="6">
    <source>
        <dbReference type="ARBA" id="ARBA00023098"/>
    </source>
</evidence>
<dbReference type="Gene3D" id="3.40.1090.10">
    <property type="entry name" value="Cytosolic phospholipase A2 catalytic domain"/>
    <property type="match status" value="1"/>
</dbReference>
<feature type="domain" description="PLA2c" evidence="10">
    <location>
        <begin position="45"/>
        <end position="604"/>
    </location>
</feature>
<proteinExistence type="inferred from homology"/>
<dbReference type="AlphaFoldDB" id="A0A370TEE8"/>
<dbReference type="EC" id="3.1.1.5" evidence="2 9"/>
<evidence type="ECO:0000313" key="11">
    <source>
        <dbReference type="EMBL" id="RDL33020.1"/>
    </source>
</evidence>
<organism evidence="11 12">
    <name type="scientific">Venustampulla echinocandica</name>
    <dbReference type="NCBI Taxonomy" id="2656787"/>
    <lineage>
        <taxon>Eukaryota</taxon>
        <taxon>Fungi</taxon>
        <taxon>Dikarya</taxon>
        <taxon>Ascomycota</taxon>
        <taxon>Pezizomycotina</taxon>
        <taxon>Leotiomycetes</taxon>
        <taxon>Helotiales</taxon>
        <taxon>Pleuroascaceae</taxon>
        <taxon>Venustampulla</taxon>
    </lineage>
</organism>
<evidence type="ECO:0000259" key="10">
    <source>
        <dbReference type="PROSITE" id="PS51210"/>
    </source>
</evidence>
<keyword evidence="5 8" id="KW-0442">Lipid degradation</keyword>
<evidence type="ECO:0000256" key="5">
    <source>
        <dbReference type="ARBA" id="ARBA00022963"/>
    </source>
</evidence>
<dbReference type="PANTHER" id="PTHR10728:SF33">
    <property type="entry name" value="LYSOPHOSPHOLIPASE 1-RELATED"/>
    <property type="match status" value="1"/>
</dbReference>